<evidence type="ECO:0000256" key="8">
    <source>
        <dbReference type="ARBA" id="ARBA00023033"/>
    </source>
</evidence>
<dbReference type="InterPro" id="IPR001128">
    <property type="entry name" value="Cyt_P450"/>
</dbReference>
<sequence length="539" mass="60852">MLFETVVLLILCCPLLFLWRRFNSSLRHLRGPPNHSLLRGNLGQLYARDGWKFHEAIAERFGGAVKLHGLLGTHQLYLSDPAALYNVLVKDSNVYEEANWYLEGNMLVFGPGLLSTYGDHHKRQRKLLNPVFSTQHMRDLAPVFHCITRKLTDAIEYHLGSGSQEIDLYDWMSRTTLEMIAQAGLGYSIDSLEPESDSPTTYGKLIKHLIPSAFKLSTFRLFLPFLVKLGPPAFRRFLLDISPSRDLHQLKETVDVMHQTSTDIFQRKKMSFDEGDEHTLRQVDEGRDIMSILLKANLSASDLDRLPDSELLAQMSTFMFAGHDTTSSALSRTLHNLALHPEVQAQLRHEIAQSQLFKGCFSYEELNALPYLDAVYRETLRLNPPVNFMARIARRDMILPLGEPAIATDGVTKIHALHITKGTSIITAFGAVNRSKTIWGDDAYEWKPERWLSNTLPVKRVPGVYSSLLTFSAGPRACIGFKFAELEMKCILSMLVSAYTFELPDKKEIIWNLGGIQTPSIKDAALQTPTLPLKVSKLA</sequence>
<dbReference type="Gene3D" id="1.10.630.10">
    <property type="entry name" value="Cytochrome P450"/>
    <property type="match status" value="1"/>
</dbReference>
<dbReference type="GO" id="GO:0005506">
    <property type="term" value="F:iron ion binding"/>
    <property type="evidence" value="ECO:0007669"/>
    <property type="project" value="InterPro"/>
</dbReference>
<dbReference type="Proteomes" id="UP000294933">
    <property type="component" value="Unassembled WGS sequence"/>
</dbReference>
<dbReference type="OrthoDB" id="1470350at2759"/>
<dbReference type="AlphaFoldDB" id="A0A4Y7PZ11"/>
<reference evidence="11 12" key="1">
    <citation type="submission" date="2018-06" db="EMBL/GenBank/DDBJ databases">
        <title>A transcriptomic atlas of mushroom development highlights an independent origin of complex multicellularity.</title>
        <authorList>
            <consortium name="DOE Joint Genome Institute"/>
            <person name="Krizsan K."/>
            <person name="Almasi E."/>
            <person name="Merenyi Z."/>
            <person name="Sahu N."/>
            <person name="Viragh M."/>
            <person name="Koszo T."/>
            <person name="Mondo S."/>
            <person name="Kiss B."/>
            <person name="Balint B."/>
            <person name="Kues U."/>
            <person name="Barry K."/>
            <person name="Hegedus J.C."/>
            <person name="Henrissat B."/>
            <person name="Johnson J."/>
            <person name="Lipzen A."/>
            <person name="Ohm R."/>
            <person name="Nagy I."/>
            <person name="Pangilinan J."/>
            <person name="Yan J."/>
            <person name="Xiong Y."/>
            <person name="Grigoriev I.V."/>
            <person name="Hibbett D.S."/>
            <person name="Nagy L.G."/>
        </authorList>
    </citation>
    <scope>NUCLEOTIDE SEQUENCE [LARGE SCALE GENOMIC DNA]</scope>
    <source>
        <strain evidence="11 12">SZMC22713</strain>
    </source>
</reference>
<evidence type="ECO:0000256" key="4">
    <source>
        <dbReference type="ARBA" id="ARBA00022617"/>
    </source>
</evidence>
<dbReference type="GO" id="GO:0020037">
    <property type="term" value="F:heme binding"/>
    <property type="evidence" value="ECO:0007669"/>
    <property type="project" value="InterPro"/>
</dbReference>
<comment type="similarity">
    <text evidence="3 10">Belongs to the cytochrome P450 family.</text>
</comment>
<evidence type="ECO:0000256" key="9">
    <source>
        <dbReference type="PIRSR" id="PIRSR602401-1"/>
    </source>
</evidence>
<evidence type="ECO:0000256" key="5">
    <source>
        <dbReference type="ARBA" id="ARBA00022723"/>
    </source>
</evidence>
<dbReference type="SUPFAM" id="SSF48264">
    <property type="entry name" value="Cytochrome P450"/>
    <property type="match status" value="1"/>
</dbReference>
<comment type="pathway">
    <text evidence="2">Secondary metabolite biosynthesis.</text>
</comment>
<evidence type="ECO:0000313" key="12">
    <source>
        <dbReference type="Proteomes" id="UP000294933"/>
    </source>
</evidence>
<dbReference type="PROSITE" id="PS00086">
    <property type="entry name" value="CYTOCHROME_P450"/>
    <property type="match status" value="1"/>
</dbReference>
<protein>
    <submittedName>
        <fullName evidence="11">Cytochrome P450</fullName>
    </submittedName>
</protein>
<dbReference type="GO" id="GO:0016705">
    <property type="term" value="F:oxidoreductase activity, acting on paired donors, with incorporation or reduction of molecular oxygen"/>
    <property type="evidence" value="ECO:0007669"/>
    <property type="project" value="InterPro"/>
</dbReference>
<dbReference type="PRINTS" id="PR00463">
    <property type="entry name" value="EP450I"/>
</dbReference>
<dbReference type="VEuPathDB" id="FungiDB:BD410DRAFT_815649"/>
<dbReference type="EMBL" id="ML170189">
    <property type="protein sequence ID" value="TDL20266.1"/>
    <property type="molecule type" value="Genomic_DNA"/>
</dbReference>
<evidence type="ECO:0000256" key="6">
    <source>
        <dbReference type="ARBA" id="ARBA00023002"/>
    </source>
</evidence>
<keyword evidence="7 9" id="KW-0408">Iron</keyword>
<organism evidence="11 12">
    <name type="scientific">Rickenella mellea</name>
    <dbReference type="NCBI Taxonomy" id="50990"/>
    <lineage>
        <taxon>Eukaryota</taxon>
        <taxon>Fungi</taxon>
        <taxon>Dikarya</taxon>
        <taxon>Basidiomycota</taxon>
        <taxon>Agaricomycotina</taxon>
        <taxon>Agaricomycetes</taxon>
        <taxon>Hymenochaetales</taxon>
        <taxon>Rickenellaceae</taxon>
        <taxon>Rickenella</taxon>
    </lineage>
</organism>
<feature type="binding site" description="axial binding residue" evidence="9">
    <location>
        <position position="478"/>
    </location>
    <ligand>
        <name>heme</name>
        <dbReference type="ChEBI" id="CHEBI:30413"/>
    </ligand>
    <ligandPart>
        <name>Fe</name>
        <dbReference type="ChEBI" id="CHEBI:18248"/>
    </ligandPart>
</feature>
<dbReference type="Pfam" id="PF00067">
    <property type="entry name" value="p450"/>
    <property type="match status" value="1"/>
</dbReference>
<accession>A0A4Y7PZ11</accession>
<evidence type="ECO:0000313" key="11">
    <source>
        <dbReference type="EMBL" id="TDL20266.1"/>
    </source>
</evidence>
<keyword evidence="5 9" id="KW-0479">Metal-binding</keyword>
<keyword evidence="6 10" id="KW-0560">Oxidoreductase</keyword>
<dbReference type="InterPro" id="IPR017972">
    <property type="entry name" value="Cyt_P450_CS"/>
</dbReference>
<dbReference type="GO" id="GO:0004497">
    <property type="term" value="F:monooxygenase activity"/>
    <property type="evidence" value="ECO:0007669"/>
    <property type="project" value="UniProtKB-KW"/>
</dbReference>
<name>A0A4Y7PZ11_9AGAM</name>
<gene>
    <name evidence="11" type="ORF">BD410DRAFT_815649</name>
</gene>
<evidence type="ECO:0000256" key="7">
    <source>
        <dbReference type="ARBA" id="ARBA00023004"/>
    </source>
</evidence>
<dbReference type="CDD" id="cd11069">
    <property type="entry name" value="CYP_FUM15-like"/>
    <property type="match status" value="1"/>
</dbReference>
<evidence type="ECO:0000256" key="2">
    <source>
        <dbReference type="ARBA" id="ARBA00005179"/>
    </source>
</evidence>
<evidence type="ECO:0000256" key="1">
    <source>
        <dbReference type="ARBA" id="ARBA00001971"/>
    </source>
</evidence>
<keyword evidence="4 9" id="KW-0349">Heme</keyword>
<dbReference type="InterPro" id="IPR050121">
    <property type="entry name" value="Cytochrome_P450_monoxygenase"/>
</dbReference>
<dbReference type="InterPro" id="IPR002401">
    <property type="entry name" value="Cyt_P450_E_grp-I"/>
</dbReference>
<dbReference type="PANTHER" id="PTHR24305:SF166">
    <property type="entry name" value="CYTOCHROME P450 12A4, MITOCHONDRIAL-RELATED"/>
    <property type="match status" value="1"/>
</dbReference>
<dbReference type="STRING" id="50990.A0A4Y7PZ11"/>
<evidence type="ECO:0000256" key="3">
    <source>
        <dbReference type="ARBA" id="ARBA00010617"/>
    </source>
</evidence>
<comment type="cofactor">
    <cofactor evidence="1 9">
        <name>heme</name>
        <dbReference type="ChEBI" id="CHEBI:30413"/>
    </cofactor>
</comment>
<keyword evidence="8 10" id="KW-0503">Monooxygenase</keyword>
<dbReference type="PRINTS" id="PR00385">
    <property type="entry name" value="P450"/>
</dbReference>
<dbReference type="PANTHER" id="PTHR24305">
    <property type="entry name" value="CYTOCHROME P450"/>
    <property type="match status" value="1"/>
</dbReference>
<proteinExistence type="inferred from homology"/>
<evidence type="ECO:0000256" key="10">
    <source>
        <dbReference type="RuleBase" id="RU000461"/>
    </source>
</evidence>
<keyword evidence="12" id="KW-1185">Reference proteome</keyword>
<dbReference type="InterPro" id="IPR036396">
    <property type="entry name" value="Cyt_P450_sf"/>
</dbReference>